<dbReference type="InterPro" id="IPR003660">
    <property type="entry name" value="HAMP_dom"/>
</dbReference>
<feature type="transmembrane region" description="Helical" evidence="5">
    <location>
        <begin position="12"/>
        <end position="34"/>
    </location>
</feature>
<keyword evidence="3" id="KW-0808">Transferase</keyword>
<keyword evidence="2" id="KW-0597">Phosphoprotein</keyword>
<keyword evidence="5" id="KW-0812">Transmembrane</keyword>
<evidence type="ECO:0000313" key="7">
    <source>
        <dbReference type="EMBL" id="PXX56814.1"/>
    </source>
</evidence>
<comment type="caution">
    <text evidence="7">The sequence shown here is derived from an EMBL/GenBank/DDBJ whole genome shotgun (WGS) entry which is preliminary data.</text>
</comment>
<reference evidence="7 8" key="1">
    <citation type="submission" date="2018-05" db="EMBL/GenBank/DDBJ databases">
        <title>Genomic Encyclopedia of Type Strains, Phase IV (KMG-IV): sequencing the most valuable type-strain genomes for metagenomic binning, comparative biology and taxonomic classification.</title>
        <authorList>
            <person name="Goeker M."/>
        </authorList>
    </citation>
    <scope>NUCLEOTIDE SEQUENCE [LARGE SCALE GENOMIC DNA]</scope>
    <source>
        <strain evidence="7 8">DSM 24995</strain>
    </source>
</reference>
<feature type="domain" description="HAMP" evidence="6">
    <location>
        <begin position="292"/>
        <end position="344"/>
    </location>
</feature>
<dbReference type="GeneID" id="86059474"/>
<dbReference type="AlphaFoldDB" id="A0A2V3YR57"/>
<feature type="transmembrane region" description="Helical" evidence="5">
    <location>
        <begin position="267"/>
        <end position="290"/>
    </location>
</feature>
<evidence type="ECO:0000256" key="2">
    <source>
        <dbReference type="ARBA" id="ARBA00022553"/>
    </source>
</evidence>
<dbReference type="Pfam" id="PF00672">
    <property type="entry name" value="HAMP"/>
    <property type="match status" value="1"/>
</dbReference>
<dbReference type="InterPro" id="IPR036890">
    <property type="entry name" value="HATPase_C_sf"/>
</dbReference>
<protein>
    <submittedName>
        <fullName evidence="7">Two-component system sensor histidine kinase YesM</fullName>
    </submittedName>
</protein>
<keyword evidence="8" id="KW-1185">Reference proteome</keyword>
<dbReference type="CDD" id="cd06225">
    <property type="entry name" value="HAMP"/>
    <property type="match status" value="1"/>
</dbReference>
<dbReference type="Pfam" id="PF06580">
    <property type="entry name" value="His_kinase"/>
    <property type="match status" value="1"/>
</dbReference>
<dbReference type="Gene3D" id="6.10.340.10">
    <property type="match status" value="1"/>
</dbReference>
<dbReference type="GO" id="GO:0000155">
    <property type="term" value="F:phosphorelay sensor kinase activity"/>
    <property type="evidence" value="ECO:0007669"/>
    <property type="project" value="InterPro"/>
</dbReference>
<keyword evidence="5" id="KW-0472">Membrane</keyword>
<dbReference type="Proteomes" id="UP000248057">
    <property type="component" value="Unassembled WGS sequence"/>
</dbReference>
<dbReference type="PROSITE" id="PS50885">
    <property type="entry name" value="HAMP"/>
    <property type="match status" value="1"/>
</dbReference>
<name>A0A2V3YR57_9FIRM</name>
<dbReference type="PANTHER" id="PTHR34220:SF7">
    <property type="entry name" value="SENSOR HISTIDINE KINASE YPDA"/>
    <property type="match status" value="1"/>
</dbReference>
<dbReference type="SMART" id="SM00304">
    <property type="entry name" value="HAMP"/>
    <property type="match status" value="1"/>
</dbReference>
<keyword evidence="5" id="KW-1133">Transmembrane helix</keyword>
<dbReference type="InterPro" id="IPR003594">
    <property type="entry name" value="HATPase_dom"/>
</dbReference>
<dbReference type="SUPFAM" id="SSF158472">
    <property type="entry name" value="HAMP domain-like"/>
    <property type="match status" value="1"/>
</dbReference>
<dbReference type="RefSeq" id="WP_002600698.1">
    <property type="nucleotide sequence ID" value="NZ_JAWXYV010000196.1"/>
</dbReference>
<dbReference type="PANTHER" id="PTHR34220">
    <property type="entry name" value="SENSOR HISTIDINE KINASE YPDA"/>
    <property type="match status" value="1"/>
</dbReference>
<accession>A0A2V3YR57</accession>
<evidence type="ECO:0000259" key="6">
    <source>
        <dbReference type="PROSITE" id="PS50885"/>
    </source>
</evidence>
<evidence type="ECO:0000256" key="5">
    <source>
        <dbReference type="SAM" id="Phobius"/>
    </source>
</evidence>
<gene>
    <name evidence="7" type="ORF">DFR60_101118</name>
</gene>
<organism evidence="7 8">
    <name type="scientific">Hungatella effluvii</name>
    <dbReference type="NCBI Taxonomy" id="1096246"/>
    <lineage>
        <taxon>Bacteria</taxon>
        <taxon>Bacillati</taxon>
        <taxon>Bacillota</taxon>
        <taxon>Clostridia</taxon>
        <taxon>Lachnospirales</taxon>
        <taxon>Lachnospiraceae</taxon>
        <taxon>Hungatella</taxon>
    </lineage>
</organism>
<dbReference type="GO" id="GO:0016020">
    <property type="term" value="C:membrane"/>
    <property type="evidence" value="ECO:0007669"/>
    <property type="project" value="UniProtKB-SubCell"/>
</dbReference>
<dbReference type="SUPFAM" id="SSF55874">
    <property type="entry name" value="ATPase domain of HSP90 chaperone/DNA topoisomerase II/histidine kinase"/>
    <property type="match status" value="1"/>
</dbReference>
<evidence type="ECO:0000256" key="4">
    <source>
        <dbReference type="ARBA" id="ARBA00022777"/>
    </source>
</evidence>
<proteinExistence type="predicted"/>
<evidence type="ECO:0000256" key="3">
    <source>
        <dbReference type="ARBA" id="ARBA00022679"/>
    </source>
</evidence>
<dbReference type="EMBL" id="QJKD01000001">
    <property type="protein sequence ID" value="PXX56814.1"/>
    <property type="molecule type" value="Genomic_DNA"/>
</dbReference>
<dbReference type="InterPro" id="IPR010559">
    <property type="entry name" value="Sig_transdc_His_kin_internal"/>
</dbReference>
<comment type="subcellular location">
    <subcellularLocation>
        <location evidence="1">Membrane</location>
    </subcellularLocation>
</comment>
<dbReference type="Gene3D" id="3.30.565.10">
    <property type="entry name" value="Histidine kinase-like ATPase, C-terminal domain"/>
    <property type="match status" value="1"/>
</dbReference>
<keyword evidence="4 7" id="KW-0418">Kinase</keyword>
<evidence type="ECO:0000256" key="1">
    <source>
        <dbReference type="ARBA" id="ARBA00004370"/>
    </source>
</evidence>
<sequence>MKDKILLKHKILFSIFGVIILFSLVFGTGMRMAIKQIEQQIAKSNNASLQVYYNTLQSEIERSEVFITNTVYHNDAFDQFLALRGDPGRSPFVGEIMDRFSEELKDNQDVAAYLLYDTGTGVRGSVFNSIVGYGSVKEEITDSFGTFLEEEEVPLGWFIKRIGSRSFLCRVMERDNTFVVGIYDLPQASKNAKLFYSYEGEIVFFNNQEIFSNEDFVQKNGIYLNYLDDSDYYFSNSKNYMVVQKQLIHFKVALISEFYNSSVVLKFLYMSPYLYIALGFVTVWILIGYLKSILFRPMDSLVQAMQKIEEGDLNVRVEEQGGREFQKVQQAFNHMISEITTLKIKSYEQQIAREKAQLYALKMQIRPHFFLNCLKSIFGLAQSEKIGQIQKAVVYLGTHLRYVFDQQSDLIPLEKEMQMCENYIELHRSIESGRAEIHISMDEGVRMMKVPPVSCLTLIENCMKHGMAQDGTLQIRIDARSLEMDGRHLADIVIRDNGPGFPEELLSELNHHLDETAALTGVGIRNVIQRFRLIYGEDFAVQFSNQGGAKINLMIQI</sequence>
<evidence type="ECO:0000313" key="8">
    <source>
        <dbReference type="Proteomes" id="UP000248057"/>
    </source>
</evidence>
<dbReference type="Pfam" id="PF02518">
    <property type="entry name" value="HATPase_c"/>
    <property type="match status" value="1"/>
</dbReference>
<dbReference type="InterPro" id="IPR050640">
    <property type="entry name" value="Bact_2-comp_sensor_kinase"/>
</dbReference>